<accession>X1CL72</accession>
<keyword evidence="1" id="KW-0812">Transmembrane</keyword>
<dbReference type="AlphaFoldDB" id="X1CL72"/>
<reference evidence="2" key="1">
    <citation type="journal article" date="2014" name="Front. Microbiol.">
        <title>High frequency of phylogenetically diverse reductive dehalogenase-homologous genes in deep subseafloor sedimentary metagenomes.</title>
        <authorList>
            <person name="Kawai M."/>
            <person name="Futagami T."/>
            <person name="Toyoda A."/>
            <person name="Takaki Y."/>
            <person name="Nishi S."/>
            <person name="Hori S."/>
            <person name="Arai W."/>
            <person name="Tsubouchi T."/>
            <person name="Morono Y."/>
            <person name="Uchiyama I."/>
            <person name="Ito T."/>
            <person name="Fujiyama A."/>
            <person name="Inagaki F."/>
            <person name="Takami H."/>
        </authorList>
    </citation>
    <scope>NUCLEOTIDE SEQUENCE</scope>
    <source>
        <strain evidence="2">Expedition CK06-06</strain>
    </source>
</reference>
<feature type="transmembrane region" description="Helical" evidence="1">
    <location>
        <begin position="6"/>
        <end position="25"/>
    </location>
</feature>
<proteinExistence type="predicted"/>
<organism evidence="2">
    <name type="scientific">marine sediment metagenome</name>
    <dbReference type="NCBI Taxonomy" id="412755"/>
    <lineage>
        <taxon>unclassified sequences</taxon>
        <taxon>metagenomes</taxon>
        <taxon>ecological metagenomes</taxon>
    </lineage>
</organism>
<protein>
    <submittedName>
        <fullName evidence="2">Uncharacterized protein</fullName>
    </submittedName>
</protein>
<keyword evidence="1" id="KW-0472">Membrane</keyword>
<evidence type="ECO:0000256" key="1">
    <source>
        <dbReference type="SAM" id="Phobius"/>
    </source>
</evidence>
<name>X1CL72_9ZZZZ</name>
<gene>
    <name evidence="2" type="ORF">S01H4_48735</name>
</gene>
<keyword evidence="1" id="KW-1133">Transmembrane helix</keyword>
<evidence type="ECO:0000313" key="2">
    <source>
        <dbReference type="EMBL" id="GAG93767.1"/>
    </source>
</evidence>
<dbReference type="EMBL" id="BART01027496">
    <property type="protein sequence ID" value="GAG93767.1"/>
    <property type="molecule type" value="Genomic_DNA"/>
</dbReference>
<sequence length="110" mass="13318">MTRLKWTLLIVAVVTYTSFLGFLIPTQVWEVVDSKQAVADKWREHWTGVFQDHLKRAEDNRIAHQLAFDEQRRKQEKMLKRIEDRVWAIQTPDMERDIELRKQLEELLEK</sequence>
<comment type="caution">
    <text evidence="2">The sequence shown here is derived from an EMBL/GenBank/DDBJ whole genome shotgun (WGS) entry which is preliminary data.</text>
</comment>